<dbReference type="Proteomes" id="UP001595880">
    <property type="component" value="Unassembled WGS sequence"/>
</dbReference>
<gene>
    <name evidence="8" type="ORF">ACFOZ1_04615</name>
</gene>
<evidence type="ECO:0000313" key="8">
    <source>
        <dbReference type="EMBL" id="MFC4387087.1"/>
    </source>
</evidence>
<dbReference type="InterPro" id="IPR036188">
    <property type="entry name" value="FAD/NAD-bd_sf"/>
</dbReference>
<keyword evidence="9" id="KW-1185">Reference proteome</keyword>
<dbReference type="InterPro" id="IPR050260">
    <property type="entry name" value="FAD-bd_OxRdtase"/>
</dbReference>
<comment type="caution">
    <text evidence="8">The sequence shown here is derived from an EMBL/GenBank/DDBJ whole genome shotgun (WGS) entry which is preliminary data.</text>
</comment>
<feature type="domain" description="Rhodanese" evidence="7">
    <location>
        <begin position="464"/>
        <end position="547"/>
    </location>
</feature>
<accession>A0ABV8VT25</accession>
<reference evidence="9" key="1">
    <citation type="journal article" date="2019" name="Int. J. Syst. Evol. Microbiol.">
        <title>The Global Catalogue of Microorganisms (GCM) 10K type strain sequencing project: providing services to taxonomists for standard genome sequencing and annotation.</title>
        <authorList>
            <consortium name="The Broad Institute Genomics Platform"/>
            <consortium name="The Broad Institute Genome Sequencing Center for Infectious Disease"/>
            <person name="Wu L."/>
            <person name="Ma J."/>
        </authorList>
    </citation>
    <scope>NUCLEOTIDE SEQUENCE [LARGE SCALE GENOMIC DNA]</scope>
    <source>
        <strain evidence="9">KACC 14058</strain>
    </source>
</reference>
<evidence type="ECO:0000259" key="7">
    <source>
        <dbReference type="PROSITE" id="PS50206"/>
    </source>
</evidence>
<dbReference type="InterPro" id="IPR016156">
    <property type="entry name" value="FAD/NAD-linked_Rdtase_dimer_sf"/>
</dbReference>
<dbReference type="InterPro" id="IPR036873">
    <property type="entry name" value="Rhodanese-like_dom_sf"/>
</dbReference>
<evidence type="ECO:0000256" key="6">
    <source>
        <dbReference type="ARBA" id="ARBA00023284"/>
    </source>
</evidence>
<dbReference type="EC" id="1.8.1.14" evidence="8"/>
<dbReference type="Pfam" id="PF02852">
    <property type="entry name" value="Pyr_redox_dim"/>
    <property type="match status" value="1"/>
</dbReference>
<dbReference type="EMBL" id="JBHSDV010000001">
    <property type="protein sequence ID" value="MFC4387087.1"/>
    <property type="molecule type" value="Genomic_DNA"/>
</dbReference>
<keyword evidence="5 8" id="KW-0560">Oxidoreductase</keyword>
<evidence type="ECO:0000256" key="4">
    <source>
        <dbReference type="ARBA" id="ARBA00022827"/>
    </source>
</evidence>
<dbReference type="Pfam" id="PF00581">
    <property type="entry name" value="Rhodanese"/>
    <property type="match status" value="1"/>
</dbReference>
<dbReference type="Gene3D" id="3.40.250.10">
    <property type="entry name" value="Rhodanese-like domain"/>
    <property type="match status" value="1"/>
</dbReference>
<dbReference type="RefSeq" id="WP_390196444.1">
    <property type="nucleotide sequence ID" value="NZ_JBHSDV010000001.1"/>
</dbReference>
<dbReference type="PANTHER" id="PTHR43429">
    <property type="entry name" value="PYRIDINE NUCLEOTIDE-DISULFIDE OXIDOREDUCTASE DOMAIN-CONTAINING"/>
    <property type="match status" value="1"/>
</dbReference>
<dbReference type="SMART" id="SM00450">
    <property type="entry name" value="RHOD"/>
    <property type="match status" value="1"/>
</dbReference>
<dbReference type="InterPro" id="IPR004099">
    <property type="entry name" value="Pyr_nucl-diS_OxRdtase_dimer"/>
</dbReference>
<dbReference type="SUPFAM" id="SSF51905">
    <property type="entry name" value="FAD/NAD(P)-binding domain"/>
    <property type="match status" value="1"/>
</dbReference>
<dbReference type="GO" id="GO:0050451">
    <property type="term" value="F:CoA-disulfide reductase (NADPH) activity"/>
    <property type="evidence" value="ECO:0007669"/>
    <property type="project" value="UniProtKB-EC"/>
</dbReference>
<dbReference type="InterPro" id="IPR023753">
    <property type="entry name" value="FAD/NAD-binding_dom"/>
</dbReference>
<dbReference type="InterPro" id="IPR001763">
    <property type="entry name" value="Rhodanese-like_dom"/>
</dbReference>
<dbReference type="Gene3D" id="3.50.50.60">
    <property type="entry name" value="FAD/NAD(P)-binding domain"/>
    <property type="match status" value="2"/>
</dbReference>
<evidence type="ECO:0000313" key="9">
    <source>
        <dbReference type="Proteomes" id="UP001595880"/>
    </source>
</evidence>
<protein>
    <submittedName>
        <fullName evidence="8">CoA-disulfide reductase</fullName>
        <ecNumber evidence="8">1.8.1.14</ecNumber>
    </submittedName>
</protein>
<keyword evidence="4" id="KW-0274">FAD</keyword>
<keyword evidence="3" id="KW-0285">Flavoprotein</keyword>
<keyword evidence="6" id="KW-0676">Redox-active center</keyword>
<dbReference type="SUPFAM" id="SSF52821">
    <property type="entry name" value="Rhodanese/Cell cycle control phosphatase"/>
    <property type="match status" value="1"/>
</dbReference>
<evidence type="ECO:0000256" key="1">
    <source>
        <dbReference type="ARBA" id="ARBA00001974"/>
    </source>
</evidence>
<sequence>MKKIIIVGGVAGGATAAARLRRLNEDAEIILFERGEHISFANCGLPYYIGETIKQREKLLVQTVEGMTNRFQLDIRTQTEVVKINPIEKVIEAKNLKTGVKYVESYDTIILSPGASPIIPSFNGLEKANNVFTLRNIPDTDRIKSFVDTNKPQKATVVGGGFIGLEMAENLVERGIEVTLVEMADQVMAPLDKEMAAIVHEHLFEHGIQLLLKDGVKAFHENGQKIELNSGKIIGQDIVILSIGVKPESKLAKEANIAVHERGGILVNEYFETSQKDIYAIGDAIVINDYIAKEETFIPLAGPANRQGRMVANNILGKKEPYLGTLGSGIAKVFELSVATTGLNEKVLQSKNKEYEVIHIHPASHATYYPGATPISLKVLYDKNTLNILGAQAVGKNGVDKRMDVIATAIRGNLSILELAELELTYAPPFSSAKDPVNMVGYVASNIIDDEMETIQWYEVDELVNNGATLIDVREKEEFANGAIEGAVNISLTELRNKLPELDSTRPVYVHCQVGLRGYLACRILKNHGYQAINVDGGYKTYELAKRWK</sequence>
<dbReference type="PANTHER" id="PTHR43429:SF1">
    <property type="entry name" value="NAD(P)H SULFUR OXIDOREDUCTASE (COA-DEPENDENT)"/>
    <property type="match status" value="1"/>
</dbReference>
<comment type="cofactor">
    <cofactor evidence="1">
        <name>FAD</name>
        <dbReference type="ChEBI" id="CHEBI:57692"/>
    </cofactor>
</comment>
<dbReference type="NCBIfam" id="NF010037">
    <property type="entry name" value="PRK13512.1"/>
    <property type="match status" value="1"/>
</dbReference>
<dbReference type="PRINTS" id="PR00368">
    <property type="entry name" value="FADPNR"/>
</dbReference>
<dbReference type="SUPFAM" id="SSF55424">
    <property type="entry name" value="FAD/NAD-linked reductases, dimerisation (C-terminal) domain"/>
    <property type="match status" value="1"/>
</dbReference>
<evidence type="ECO:0000256" key="3">
    <source>
        <dbReference type="ARBA" id="ARBA00022630"/>
    </source>
</evidence>
<comment type="similarity">
    <text evidence="2">Belongs to the class-III pyridine nucleotide-disulfide oxidoreductase family.</text>
</comment>
<name>A0ABV8VT25_9BACI</name>
<evidence type="ECO:0000256" key="5">
    <source>
        <dbReference type="ARBA" id="ARBA00023002"/>
    </source>
</evidence>
<dbReference type="PRINTS" id="PR00411">
    <property type="entry name" value="PNDRDTASEI"/>
</dbReference>
<proteinExistence type="inferred from homology"/>
<dbReference type="Pfam" id="PF07992">
    <property type="entry name" value="Pyr_redox_2"/>
    <property type="match status" value="1"/>
</dbReference>
<evidence type="ECO:0000256" key="2">
    <source>
        <dbReference type="ARBA" id="ARBA00009130"/>
    </source>
</evidence>
<organism evidence="8 9">
    <name type="scientific">Gracilibacillus marinus</name>
    <dbReference type="NCBI Taxonomy" id="630535"/>
    <lineage>
        <taxon>Bacteria</taxon>
        <taxon>Bacillati</taxon>
        <taxon>Bacillota</taxon>
        <taxon>Bacilli</taxon>
        <taxon>Bacillales</taxon>
        <taxon>Bacillaceae</taxon>
        <taxon>Gracilibacillus</taxon>
    </lineage>
</organism>
<dbReference type="PROSITE" id="PS50206">
    <property type="entry name" value="RHODANESE_3"/>
    <property type="match status" value="1"/>
</dbReference>